<dbReference type="PANTHER" id="PTHR24223:SF356">
    <property type="entry name" value="ATP-BINDING CASSETTE TRANSPORTER ABC4"/>
    <property type="match status" value="1"/>
</dbReference>
<organism evidence="7 8">
    <name type="scientific">Mycena chlorophos</name>
    <name type="common">Agaric fungus</name>
    <name type="synonym">Agaricus chlorophos</name>
    <dbReference type="NCBI Taxonomy" id="658473"/>
    <lineage>
        <taxon>Eukaryota</taxon>
        <taxon>Fungi</taxon>
        <taxon>Dikarya</taxon>
        <taxon>Basidiomycota</taxon>
        <taxon>Agaricomycotina</taxon>
        <taxon>Agaricomycetes</taxon>
        <taxon>Agaricomycetidae</taxon>
        <taxon>Agaricales</taxon>
        <taxon>Marasmiineae</taxon>
        <taxon>Mycenaceae</taxon>
        <taxon>Mycena</taxon>
    </lineage>
</organism>
<dbReference type="AlphaFoldDB" id="A0A8H6TDL3"/>
<keyword evidence="5 6" id="KW-0472">Membrane</keyword>
<evidence type="ECO:0000256" key="4">
    <source>
        <dbReference type="ARBA" id="ARBA00022989"/>
    </source>
</evidence>
<evidence type="ECO:0000313" key="7">
    <source>
        <dbReference type="EMBL" id="KAF7313855.1"/>
    </source>
</evidence>
<keyword evidence="3" id="KW-0067">ATP-binding</keyword>
<dbReference type="Proteomes" id="UP000613580">
    <property type="component" value="Unassembled WGS sequence"/>
</dbReference>
<dbReference type="PANTHER" id="PTHR24223">
    <property type="entry name" value="ATP-BINDING CASSETTE SUB-FAMILY C"/>
    <property type="match status" value="1"/>
</dbReference>
<name>A0A8H6TDL3_MYCCL</name>
<evidence type="ECO:0000256" key="2">
    <source>
        <dbReference type="ARBA" id="ARBA00022741"/>
    </source>
</evidence>
<dbReference type="InterPro" id="IPR027417">
    <property type="entry name" value="P-loop_NTPase"/>
</dbReference>
<dbReference type="Gene3D" id="3.40.50.300">
    <property type="entry name" value="P-loop containing nucleotide triphosphate hydrolases"/>
    <property type="match status" value="1"/>
</dbReference>
<accession>A0A8H6TDL3</accession>
<evidence type="ECO:0000256" key="3">
    <source>
        <dbReference type="ARBA" id="ARBA00022840"/>
    </source>
</evidence>
<keyword evidence="2" id="KW-0547">Nucleotide-binding</keyword>
<feature type="transmembrane region" description="Helical" evidence="6">
    <location>
        <begin position="6"/>
        <end position="31"/>
    </location>
</feature>
<evidence type="ECO:0000256" key="6">
    <source>
        <dbReference type="SAM" id="Phobius"/>
    </source>
</evidence>
<gene>
    <name evidence="7" type="ORF">HMN09_00543100</name>
</gene>
<keyword evidence="8" id="KW-1185">Reference proteome</keyword>
<evidence type="ECO:0000256" key="5">
    <source>
        <dbReference type="ARBA" id="ARBA00023136"/>
    </source>
</evidence>
<proteinExistence type="predicted"/>
<dbReference type="SUPFAM" id="SSF52540">
    <property type="entry name" value="P-loop containing nucleoside triphosphate hydrolases"/>
    <property type="match status" value="1"/>
</dbReference>
<keyword evidence="4 6" id="KW-1133">Transmembrane helix</keyword>
<dbReference type="InterPro" id="IPR050173">
    <property type="entry name" value="ABC_transporter_C-like"/>
</dbReference>
<dbReference type="Gene3D" id="1.20.1560.10">
    <property type="entry name" value="ABC transporter type 1, transmembrane domain"/>
    <property type="match status" value="1"/>
</dbReference>
<comment type="caution">
    <text evidence="7">The sequence shown here is derived from an EMBL/GenBank/DDBJ whole genome shotgun (WGS) entry which is preliminary data.</text>
</comment>
<evidence type="ECO:0000313" key="8">
    <source>
        <dbReference type="Proteomes" id="UP000613580"/>
    </source>
</evidence>
<dbReference type="GO" id="GO:0005524">
    <property type="term" value="F:ATP binding"/>
    <property type="evidence" value="ECO:0007669"/>
    <property type="project" value="UniProtKB-KW"/>
</dbReference>
<reference evidence="7" key="1">
    <citation type="submission" date="2020-05" db="EMBL/GenBank/DDBJ databases">
        <title>Mycena genomes resolve the evolution of fungal bioluminescence.</title>
        <authorList>
            <person name="Tsai I.J."/>
        </authorList>
    </citation>
    <scope>NUCLEOTIDE SEQUENCE</scope>
    <source>
        <strain evidence="7">110903Hualien_Pintung</strain>
    </source>
</reference>
<evidence type="ECO:0000256" key="1">
    <source>
        <dbReference type="ARBA" id="ARBA00022692"/>
    </source>
</evidence>
<dbReference type="GO" id="GO:0016020">
    <property type="term" value="C:membrane"/>
    <property type="evidence" value="ECO:0007669"/>
    <property type="project" value="InterPro"/>
</dbReference>
<protein>
    <submittedName>
        <fullName evidence="7">Multidrug resistance-associated ABC transporter protein</fullName>
    </submittedName>
</protein>
<dbReference type="OrthoDB" id="6500128at2759"/>
<sequence length="314" mass="35709">MIGIYFLYVLLGWSVWVGVSIVVLAPVPGYSELAKLVGQVQKELLKHTDKRVFSASEAVSVLHMVLLSGIVKLRVHVLMTTHRFHRSKPFGWEGKMRERILEKRHEELKHIWKPRLLELASPSSSTFLILVHFDHGFDLRDLRVFDPPLVLYAVIARLQALVMRQPLTASKVFLSMTIFDFIRDRINRLTWQMDQLITSKVSLDRVNDFLHKTELLDQLRSRSAETPALLVGDANQNEQIGFRNTTFTWSKTRTIEPARAPRARKINLIAGPTGSGKTSMLIALLGEMHFIPSSPDSWFGLPRMGGVAYATQES</sequence>
<dbReference type="EMBL" id="JACAZE010000006">
    <property type="protein sequence ID" value="KAF7313855.1"/>
    <property type="molecule type" value="Genomic_DNA"/>
</dbReference>
<dbReference type="GO" id="GO:0042626">
    <property type="term" value="F:ATPase-coupled transmembrane transporter activity"/>
    <property type="evidence" value="ECO:0007669"/>
    <property type="project" value="TreeGrafter"/>
</dbReference>
<keyword evidence="1 6" id="KW-0812">Transmembrane</keyword>
<dbReference type="InterPro" id="IPR036640">
    <property type="entry name" value="ABC1_TM_sf"/>
</dbReference>